<dbReference type="AlphaFoldDB" id="A0A1G9TJU1"/>
<feature type="domain" description="N-acetyltransferase" evidence="1">
    <location>
        <begin position="94"/>
        <end position="237"/>
    </location>
</feature>
<dbReference type="STRING" id="459525.SAMN04488137_0333"/>
<dbReference type="Proteomes" id="UP000199544">
    <property type="component" value="Unassembled WGS sequence"/>
</dbReference>
<proteinExistence type="predicted"/>
<dbReference type="Pfam" id="PF00583">
    <property type="entry name" value="Acetyltransf_1"/>
    <property type="match status" value="1"/>
</dbReference>
<dbReference type="RefSeq" id="WP_090232058.1">
    <property type="nucleotide sequence ID" value="NZ_FNHW01000001.1"/>
</dbReference>
<dbReference type="OrthoDB" id="511027at2"/>
<evidence type="ECO:0000313" key="2">
    <source>
        <dbReference type="EMBL" id="SDM47913.1"/>
    </source>
</evidence>
<accession>A0A1G9TJU1</accession>
<keyword evidence="3" id="KW-1185">Reference proteome</keyword>
<evidence type="ECO:0000259" key="1">
    <source>
        <dbReference type="PROSITE" id="PS51186"/>
    </source>
</evidence>
<dbReference type="PROSITE" id="PS51186">
    <property type="entry name" value="GNAT"/>
    <property type="match status" value="1"/>
</dbReference>
<sequence length="237" mass="27357">MKVIDGTPEYILIEPTEGMLDINEWKKGISAIIRKAEIGKVKRVGVTLHRNRDHYESCSDYLISSGFEHFASKVNVYRDLKEMESFHPYTWRTLEDRGTTEKAFMEVWRMCRQGSDNAASTLSMEQHLQSVKQELGSGWKYSCRIFYKDHQPIGIAIPHIEPGTTNEGRLFYFGVFPSARSKGTGSTLHRQALGCLKEMGADYYIGSTHLNNKKMQRVFEKNGCHIHAYTESYYKYF</sequence>
<dbReference type="GO" id="GO:0016747">
    <property type="term" value="F:acyltransferase activity, transferring groups other than amino-acyl groups"/>
    <property type="evidence" value="ECO:0007669"/>
    <property type="project" value="InterPro"/>
</dbReference>
<protein>
    <submittedName>
        <fullName evidence="2">Acetyltransferase (GNAT) family protein</fullName>
    </submittedName>
</protein>
<dbReference type="Gene3D" id="3.40.630.30">
    <property type="match status" value="1"/>
</dbReference>
<evidence type="ECO:0000313" key="3">
    <source>
        <dbReference type="Proteomes" id="UP000199544"/>
    </source>
</evidence>
<name>A0A1G9TJU1_9BACL</name>
<gene>
    <name evidence="2" type="ORF">SAMN04488137_0333</name>
</gene>
<dbReference type="EMBL" id="FNHW01000001">
    <property type="protein sequence ID" value="SDM47913.1"/>
    <property type="molecule type" value="Genomic_DNA"/>
</dbReference>
<keyword evidence="2" id="KW-0808">Transferase</keyword>
<reference evidence="3" key="1">
    <citation type="submission" date="2016-10" db="EMBL/GenBank/DDBJ databases">
        <authorList>
            <person name="Varghese N."/>
            <person name="Submissions S."/>
        </authorList>
    </citation>
    <scope>NUCLEOTIDE SEQUENCE [LARGE SCALE GENOMIC DNA]</scope>
    <source>
        <strain evidence="3">CGMCC 1.6854</strain>
    </source>
</reference>
<dbReference type="CDD" id="cd04301">
    <property type="entry name" value="NAT_SF"/>
    <property type="match status" value="1"/>
</dbReference>
<dbReference type="InterPro" id="IPR016181">
    <property type="entry name" value="Acyl_CoA_acyltransferase"/>
</dbReference>
<dbReference type="InterPro" id="IPR000182">
    <property type="entry name" value="GNAT_dom"/>
</dbReference>
<organism evidence="2 3">
    <name type="scientific">Fictibacillus solisalsi</name>
    <dbReference type="NCBI Taxonomy" id="459525"/>
    <lineage>
        <taxon>Bacteria</taxon>
        <taxon>Bacillati</taxon>
        <taxon>Bacillota</taxon>
        <taxon>Bacilli</taxon>
        <taxon>Bacillales</taxon>
        <taxon>Fictibacillaceae</taxon>
        <taxon>Fictibacillus</taxon>
    </lineage>
</organism>
<dbReference type="SUPFAM" id="SSF55729">
    <property type="entry name" value="Acyl-CoA N-acyltransferases (Nat)"/>
    <property type="match status" value="1"/>
</dbReference>